<dbReference type="Pfam" id="PF01025">
    <property type="entry name" value="GrpE"/>
    <property type="match status" value="1"/>
</dbReference>
<dbReference type="RefSeq" id="WP_349879638.1">
    <property type="nucleotide sequence ID" value="NZ_CP157974.1"/>
</dbReference>
<dbReference type="InterPro" id="IPR000740">
    <property type="entry name" value="GrpE"/>
</dbReference>
<dbReference type="EMBL" id="CP157974">
    <property type="protein sequence ID" value="XBT83316.1"/>
    <property type="molecule type" value="Genomic_DNA"/>
</dbReference>
<sequence length="245" mass="25812">MTDKPRAADPGATGSAPGAGKDTGDEPRVVIRDKRKLGKVTEQPANDASAADAATDAPAEGLVEEAEVVVDEIGGEAEVNGPAVVDSPAEPNGGTGPDAPLGAELESLRTDLEERTRDLQRVTAEYANYRKRVDRDRNLVQEQATGAVLTALLPILDDLDRAREHGDLVGPFGSVAEQLTGALAKFGLTAFGETGDPFDPTRHEAVAHQTSADVTEPTCVQVMRRGYQLGERLLRPAMVAVADPE</sequence>
<dbReference type="SUPFAM" id="SSF51064">
    <property type="entry name" value="Head domain of nucleotide exchange factor GrpE"/>
    <property type="match status" value="1"/>
</dbReference>
<evidence type="ECO:0000256" key="12">
    <source>
        <dbReference type="RuleBase" id="RU004478"/>
    </source>
</evidence>
<evidence type="ECO:0000256" key="11">
    <source>
        <dbReference type="RuleBase" id="RU000639"/>
    </source>
</evidence>
<dbReference type="GO" id="GO:0051082">
    <property type="term" value="F:unfolded protein binding"/>
    <property type="evidence" value="ECO:0007669"/>
    <property type="project" value="TreeGrafter"/>
</dbReference>
<dbReference type="GO" id="GO:0042803">
    <property type="term" value="F:protein homodimerization activity"/>
    <property type="evidence" value="ECO:0007669"/>
    <property type="project" value="InterPro"/>
</dbReference>
<evidence type="ECO:0000256" key="9">
    <source>
        <dbReference type="ARBA" id="ARBA00076414"/>
    </source>
</evidence>
<dbReference type="Gene3D" id="3.90.20.20">
    <property type="match status" value="1"/>
</dbReference>
<dbReference type="FunFam" id="2.30.22.10:FF:000001">
    <property type="entry name" value="Protein GrpE"/>
    <property type="match status" value="1"/>
</dbReference>
<feature type="compositionally biased region" description="Acidic residues" evidence="14">
    <location>
        <begin position="62"/>
        <end position="75"/>
    </location>
</feature>
<evidence type="ECO:0000256" key="10">
    <source>
        <dbReference type="HAMAP-Rule" id="MF_01151"/>
    </source>
</evidence>
<evidence type="ECO:0000256" key="2">
    <source>
        <dbReference type="ARBA" id="ARBA00009054"/>
    </source>
</evidence>
<dbReference type="HAMAP" id="MF_01151">
    <property type="entry name" value="GrpE"/>
    <property type="match status" value="1"/>
</dbReference>
<reference evidence="15" key="1">
    <citation type="submission" date="2024-06" db="EMBL/GenBank/DDBJ databases">
        <title>Micromonospora sp. strain HUAS YX12 genome sequences.</title>
        <authorList>
            <person name="Mo P."/>
        </authorList>
    </citation>
    <scope>NUCLEOTIDE SEQUENCE</scope>
    <source>
        <strain evidence="15">HUAS YX12</strain>
    </source>
</reference>
<evidence type="ECO:0000313" key="15">
    <source>
        <dbReference type="EMBL" id="XBT83316.1"/>
    </source>
</evidence>
<evidence type="ECO:0000256" key="5">
    <source>
        <dbReference type="ARBA" id="ARBA00023016"/>
    </source>
</evidence>
<dbReference type="NCBIfam" id="NF010761">
    <property type="entry name" value="PRK14164.1"/>
    <property type="match status" value="1"/>
</dbReference>
<evidence type="ECO:0000256" key="6">
    <source>
        <dbReference type="ARBA" id="ARBA00023186"/>
    </source>
</evidence>
<dbReference type="InterPro" id="IPR009012">
    <property type="entry name" value="GrpE_head"/>
</dbReference>
<accession>A0AAU7R4X4</accession>
<dbReference type="SUPFAM" id="SSF58014">
    <property type="entry name" value="Coiled-coil domain of nucleotide exchange factor GrpE"/>
    <property type="match status" value="1"/>
</dbReference>
<comment type="similarity">
    <text evidence="2 10 12">Belongs to the GrpE family.</text>
</comment>
<feature type="compositionally biased region" description="Basic and acidic residues" evidence="14">
    <location>
        <begin position="22"/>
        <end position="32"/>
    </location>
</feature>
<organism evidence="15">
    <name type="scientific">Micromonospora sp. HUAS YX12</name>
    <dbReference type="NCBI Taxonomy" id="3156396"/>
    <lineage>
        <taxon>Bacteria</taxon>
        <taxon>Bacillati</taxon>
        <taxon>Actinomycetota</taxon>
        <taxon>Actinomycetes</taxon>
        <taxon>Micromonosporales</taxon>
        <taxon>Micromonosporaceae</taxon>
        <taxon>Micromonospora</taxon>
    </lineage>
</organism>
<keyword evidence="6 10" id="KW-0143">Chaperone</keyword>
<dbReference type="PROSITE" id="PS01071">
    <property type="entry name" value="GRPE"/>
    <property type="match status" value="1"/>
</dbReference>
<evidence type="ECO:0000256" key="8">
    <source>
        <dbReference type="ARBA" id="ARBA00072274"/>
    </source>
</evidence>
<gene>
    <name evidence="10 15" type="primary">grpE</name>
    <name evidence="15" type="ORF">ABIH81_07525</name>
</gene>
<name>A0AAU7R4X4_9ACTN</name>
<proteinExistence type="inferred from homology"/>
<evidence type="ECO:0000256" key="7">
    <source>
        <dbReference type="ARBA" id="ARBA00053401"/>
    </source>
</evidence>
<dbReference type="GO" id="GO:0006457">
    <property type="term" value="P:protein folding"/>
    <property type="evidence" value="ECO:0007669"/>
    <property type="project" value="InterPro"/>
</dbReference>
<evidence type="ECO:0000256" key="4">
    <source>
        <dbReference type="ARBA" id="ARBA00022490"/>
    </source>
</evidence>
<comment type="subcellular location">
    <subcellularLocation>
        <location evidence="1 10">Cytoplasm</location>
    </subcellularLocation>
</comment>
<dbReference type="GO" id="GO:0005737">
    <property type="term" value="C:cytoplasm"/>
    <property type="evidence" value="ECO:0007669"/>
    <property type="project" value="UniProtKB-SubCell"/>
</dbReference>
<dbReference type="PANTHER" id="PTHR21237:SF23">
    <property type="entry name" value="GRPE PROTEIN HOMOLOG, MITOCHONDRIAL"/>
    <property type="match status" value="1"/>
</dbReference>
<keyword evidence="4 10" id="KW-0963">Cytoplasm</keyword>
<dbReference type="CDD" id="cd00446">
    <property type="entry name" value="GrpE"/>
    <property type="match status" value="1"/>
</dbReference>
<evidence type="ECO:0000256" key="13">
    <source>
        <dbReference type="SAM" id="Coils"/>
    </source>
</evidence>
<evidence type="ECO:0000256" key="3">
    <source>
        <dbReference type="ARBA" id="ARBA00011738"/>
    </source>
</evidence>
<dbReference type="InterPro" id="IPR013805">
    <property type="entry name" value="GrpE_CC"/>
</dbReference>
<dbReference type="PRINTS" id="PR00773">
    <property type="entry name" value="GRPEPROTEIN"/>
</dbReference>
<evidence type="ECO:0000256" key="14">
    <source>
        <dbReference type="SAM" id="MobiDB-lite"/>
    </source>
</evidence>
<dbReference type="Gene3D" id="2.30.22.10">
    <property type="entry name" value="Head domain of nucleotide exchange factor GrpE"/>
    <property type="match status" value="1"/>
</dbReference>
<protein>
    <recommendedName>
        <fullName evidence="8 10">Protein GrpE</fullName>
    </recommendedName>
    <alternativeName>
        <fullName evidence="9 10">HSP-70 cofactor</fullName>
    </alternativeName>
</protein>
<comment type="subunit">
    <text evidence="3 10">Homodimer.</text>
</comment>
<dbReference type="GO" id="GO:0051087">
    <property type="term" value="F:protein-folding chaperone binding"/>
    <property type="evidence" value="ECO:0007669"/>
    <property type="project" value="InterPro"/>
</dbReference>
<dbReference type="PANTHER" id="PTHR21237">
    <property type="entry name" value="GRPE PROTEIN"/>
    <property type="match status" value="1"/>
</dbReference>
<feature type="compositionally biased region" description="Low complexity" evidence="14">
    <location>
        <begin position="45"/>
        <end position="61"/>
    </location>
</feature>
<feature type="coiled-coil region" evidence="13">
    <location>
        <begin position="105"/>
        <end position="139"/>
    </location>
</feature>
<keyword evidence="5 10" id="KW-0346">Stress response</keyword>
<keyword evidence="13" id="KW-0175">Coiled coil</keyword>
<dbReference type="AlphaFoldDB" id="A0AAU7R4X4"/>
<comment type="function">
    <text evidence="7 10 11">Participates actively in the response to hyperosmotic and heat shock by preventing the aggregation of stress-denatured proteins, in association with DnaK and GrpE. It is the nucleotide exchange factor for DnaK and may function as a thermosensor. Unfolded proteins bind initially to DnaJ; upon interaction with the DnaJ-bound protein, DnaK hydrolyzes its bound ATP, resulting in the formation of a stable complex. GrpE releases ADP from DnaK; ATP binding to DnaK triggers the release of the substrate protein, thus completing the reaction cycle. Several rounds of ATP-dependent interactions between DnaJ, DnaK and GrpE are required for fully efficient folding.</text>
</comment>
<dbReference type="GO" id="GO:0000774">
    <property type="term" value="F:adenyl-nucleotide exchange factor activity"/>
    <property type="evidence" value="ECO:0007669"/>
    <property type="project" value="InterPro"/>
</dbReference>
<feature type="region of interest" description="Disordered" evidence="14">
    <location>
        <begin position="1"/>
        <end position="101"/>
    </location>
</feature>
<evidence type="ECO:0000256" key="1">
    <source>
        <dbReference type="ARBA" id="ARBA00004496"/>
    </source>
</evidence>